<comment type="caution">
    <text evidence="2">The sequence shown here is derived from an EMBL/GenBank/DDBJ whole genome shotgun (WGS) entry which is preliminary data.</text>
</comment>
<feature type="domain" description="Replication-associated protein G2P N-terminal" evidence="1">
    <location>
        <begin position="37"/>
        <end position="196"/>
    </location>
</feature>
<gene>
    <name evidence="2" type="ORF">DDV96_15320</name>
</gene>
<dbReference type="GO" id="GO:0006260">
    <property type="term" value="P:DNA replication"/>
    <property type="evidence" value="ECO:0007669"/>
    <property type="project" value="InterPro"/>
</dbReference>
<evidence type="ECO:0000259" key="1">
    <source>
        <dbReference type="Pfam" id="PF05144"/>
    </source>
</evidence>
<accession>A0A2U0HTJ9</accession>
<dbReference type="OrthoDB" id="1438889at2"/>
<dbReference type="Pfam" id="PF05144">
    <property type="entry name" value="Phage_CRI"/>
    <property type="match status" value="1"/>
</dbReference>
<proteinExistence type="predicted"/>
<dbReference type="Proteomes" id="UP000245962">
    <property type="component" value="Unassembled WGS sequence"/>
</dbReference>
<dbReference type="InterPro" id="IPR022686">
    <property type="entry name" value="G2P_N"/>
</dbReference>
<dbReference type="AlphaFoldDB" id="A0A2U0HTJ9"/>
<dbReference type="EMBL" id="QEHR01000016">
    <property type="protein sequence ID" value="PVW12168.1"/>
    <property type="molecule type" value="Genomic_DNA"/>
</dbReference>
<dbReference type="RefSeq" id="WP_116695653.1">
    <property type="nucleotide sequence ID" value="NZ_QEHR01000016.1"/>
</dbReference>
<evidence type="ECO:0000313" key="2">
    <source>
        <dbReference type="EMBL" id="PVW12168.1"/>
    </source>
</evidence>
<protein>
    <recommendedName>
        <fullName evidence="1">Replication-associated protein G2P N-terminal domain-containing protein</fullName>
    </recommendedName>
</protein>
<sequence>MVDTIRGYIVLNDKDRNRIRNLINDSTLIKNNYGYVTIKNVSNFKITIKFDDKRIPYRLYFQGSLSRFYFGNNFEILSQKEILEAVNALSKKLNIHLKRALLTRVDFCYNIEVKYPVNEYLSCLLNFPRLECQRHPHSVLFYSKYSNSITFYDKVKESIDNHKKTFDILPNGYSEKHIMRYEIRFKSNLKRKFKLKKNLKVRHIYRKSVLGIAKQNSDKYYKKVIKINPTNNCDISDLLNERNGLLLYLSFHGIKKLGYSYIKSIINSHNLTTKNPQVKRSKLINQVNQILIKGNNVALDKDLIGELGLSHKVCKLKK</sequence>
<evidence type="ECO:0000313" key="3">
    <source>
        <dbReference type="Proteomes" id="UP000245962"/>
    </source>
</evidence>
<name>A0A2U0HTJ9_9FLAO</name>
<reference evidence="2 3" key="1">
    <citation type="submission" date="2018-04" db="EMBL/GenBank/DDBJ databases">
        <title>Marixanthomonas spongiae HN-E44 sp. nov., isolated from a marine sponge.</title>
        <authorList>
            <person name="Luo L."/>
            <person name="Zhuang L."/>
        </authorList>
    </citation>
    <scope>NUCLEOTIDE SEQUENCE [LARGE SCALE GENOMIC DNA]</scope>
    <source>
        <strain evidence="2 3">HN-E44</strain>
    </source>
</reference>
<organism evidence="2 3">
    <name type="scientific">Marixanthomonas spongiae</name>
    <dbReference type="NCBI Taxonomy" id="2174845"/>
    <lineage>
        <taxon>Bacteria</taxon>
        <taxon>Pseudomonadati</taxon>
        <taxon>Bacteroidota</taxon>
        <taxon>Flavobacteriia</taxon>
        <taxon>Flavobacteriales</taxon>
        <taxon>Flavobacteriaceae</taxon>
        <taxon>Marixanthomonas</taxon>
    </lineage>
</organism>
<keyword evidence="3" id="KW-1185">Reference proteome</keyword>